<feature type="compositionally biased region" description="Low complexity" evidence="20">
    <location>
        <begin position="914"/>
        <end position="926"/>
    </location>
</feature>
<feature type="compositionally biased region" description="Basic and acidic residues" evidence="20">
    <location>
        <begin position="1225"/>
        <end position="1238"/>
    </location>
</feature>
<feature type="transmembrane region" description="Helical" evidence="21">
    <location>
        <begin position="135"/>
        <end position="154"/>
    </location>
</feature>
<dbReference type="Pfam" id="PF21436">
    <property type="entry name" value="STT3-PglB_core"/>
    <property type="match status" value="1"/>
</dbReference>
<feature type="compositionally biased region" description="Polar residues" evidence="20">
    <location>
        <begin position="811"/>
        <end position="820"/>
    </location>
</feature>
<feature type="compositionally biased region" description="Polar residues" evidence="20">
    <location>
        <begin position="1302"/>
        <end position="1312"/>
    </location>
</feature>
<evidence type="ECO:0000259" key="22">
    <source>
        <dbReference type="Pfam" id="PF02516"/>
    </source>
</evidence>
<comment type="pathway">
    <text evidence="4">Protein modification; protein glycosylation.</text>
</comment>
<dbReference type="GO" id="GO:0008250">
    <property type="term" value="C:oligosaccharyltransferase complex"/>
    <property type="evidence" value="ECO:0007669"/>
    <property type="project" value="UniProtKB-ARBA"/>
</dbReference>
<keyword evidence="13 21" id="KW-1133">Transmembrane helix</keyword>
<dbReference type="Proteomes" id="UP000764110">
    <property type="component" value="Unassembled WGS sequence"/>
</dbReference>
<evidence type="ECO:0000256" key="17">
    <source>
        <dbReference type="ARBA" id="ARBA00048829"/>
    </source>
</evidence>
<evidence type="ECO:0000313" key="24">
    <source>
        <dbReference type="EMBL" id="KAH0595620.1"/>
    </source>
</evidence>
<comment type="function">
    <text evidence="18">Catalytic subunit of the oligosaccharyl transferase (OST) complex that catalyzes the initial transfer of a defined glycan (Glc(3)Man(9)GlcNAc(2) in eukaryotes) from the lipid carrier dolichol-pyrophosphate to an asparagine residue within an Asn-X-Ser/Thr consensus motif in nascent polypeptide chains, the first step in protein N-glycosylation. N-glycosylation occurs cotranslationally and the complex associates with the Sec61 complex at the channel-forming translocon complex that mediates protein translocation across the endoplasmic reticulum (ER). All subunits are required for a maximal enzyme activity. This subunit contains the active site and the acceptor peptide and donor lipid-linked oligosaccharide (LLO) binding pockets.</text>
</comment>
<keyword evidence="10" id="KW-0479">Metal-binding</keyword>
<feature type="compositionally biased region" description="Low complexity" evidence="20">
    <location>
        <begin position="852"/>
        <end position="862"/>
    </location>
</feature>
<feature type="region of interest" description="Disordered" evidence="20">
    <location>
        <begin position="1391"/>
        <end position="1489"/>
    </location>
</feature>
<feature type="transmembrane region" description="Helical" evidence="21">
    <location>
        <begin position="471"/>
        <end position="492"/>
    </location>
</feature>
<comment type="caution">
    <text evidence="24">The sequence shown here is derived from an EMBL/GenBank/DDBJ whole genome shotgun (WGS) entry which is preliminary data.</text>
</comment>
<dbReference type="Pfam" id="PF02516">
    <property type="entry name" value="STT3"/>
    <property type="match status" value="1"/>
</dbReference>
<evidence type="ECO:0000256" key="1">
    <source>
        <dbReference type="ARBA" id="ARBA00001936"/>
    </source>
</evidence>
<dbReference type="EC" id="2.4.99.18" evidence="6"/>
<feature type="compositionally biased region" description="Polar residues" evidence="20">
    <location>
        <begin position="1427"/>
        <end position="1440"/>
    </location>
</feature>
<dbReference type="PANTHER" id="PTHR13872:SF1">
    <property type="entry name" value="DOLICHYL-DIPHOSPHOOLIGOSACCHARIDE--PROTEIN GLYCOSYLTRANSFERASE SUBUNIT STT3B"/>
    <property type="match status" value="1"/>
</dbReference>
<evidence type="ECO:0000256" key="4">
    <source>
        <dbReference type="ARBA" id="ARBA00004922"/>
    </source>
</evidence>
<evidence type="ECO:0000256" key="13">
    <source>
        <dbReference type="ARBA" id="ARBA00022989"/>
    </source>
</evidence>
<feature type="transmembrane region" description="Helical" evidence="21">
    <location>
        <begin position="264"/>
        <end position="282"/>
    </location>
</feature>
<evidence type="ECO:0000256" key="18">
    <source>
        <dbReference type="ARBA" id="ARBA00059243"/>
    </source>
</evidence>
<keyword evidence="16" id="KW-0464">Manganese</keyword>
<feature type="compositionally biased region" description="Polar residues" evidence="20">
    <location>
        <begin position="792"/>
        <end position="804"/>
    </location>
</feature>
<dbReference type="FunFam" id="3.40.50.12610:FF:000001">
    <property type="entry name" value="Dolichyl-diphosphooligosaccharide--protein glycosyltransferase subunit STT3B"/>
    <property type="match status" value="1"/>
</dbReference>
<protein>
    <recommendedName>
        <fullName evidence="19">Dolichyl-diphosphooligosaccharide--protein glycosyltransferase subunit STT3</fullName>
        <ecNumber evidence="6">2.4.99.18</ecNumber>
    </recommendedName>
</protein>
<feature type="transmembrane region" description="Helical" evidence="21">
    <location>
        <begin position="205"/>
        <end position="225"/>
    </location>
</feature>
<organism evidence="24 25">
    <name type="scientific">Metarhizium humberi</name>
    <dbReference type="NCBI Taxonomy" id="2596975"/>
    <lineage>
        <taxon>Eukaryota</taxon>
        <taxon>Fungi</taxon>
        <taxon>Dikarya</taxon>
        <taxon>Ascomycota</taxon>
        <taxon>Pezizomycotina</taxon>
        <taxon>Sordariomycetes</taxon>
        <taxon>Hypocreomycetidae</taxon>
        <taxon>Hypocreales</taxon>
        <taxon>Clavicipitaceae</taxon>
        <taxon>Metarhizium</taxon>
    </lineage>
</organism>
<evidence type="ECO:0000256" key="8">
    <source>
        <dbReference type="ARBA" id="ARBA00022679"/>
    </source>
</evidence>
<reference evidence="24 25" key="1">
    <citation type="submission" date="2020-07" db="EMBL/GenBank/DDBJ databases">
        <title>Metarhizium humberi genome.</title>
        <authorList>
            <person name="Lysoe E."/>
        </authorList>
    </citation>
    <scope>NUCLEOTIDE SEQUENCE [LARGE SCALE GENOMIC DNA]</scope>
    <source>
        <strain evidence="24 25">ESALQ1638</strain>
    </source>
</reference>
<feature type="region of interest" description="Disordered" evidence="20">
    <location>
        <begin position="1199"/>
        <end position="1378"/>
    </location>
</feature>
<dbReference type="GO" id="GO:0018279">
    <property type="term" value="P:protein N-linked glycosylation via asparagine"/>
    <property type="evidence" value="ECO:0007669"/>
    <property type="project" value="TreeGrafter"/>
</dbReference>
<keyword evidence="9 21" id="KW-0812">Transmembrane</keyword>
<feature type="compositionally biased region" description="Basic residues" evidence="20">
    <location>
        <begin position="863"/>
        <end position="875"/>
    </location>
</feature>
<dbReference type="PANTHER" id="PTHR13872">
    <property type="entry name" value="DOLICHYL-DIPHOSPHOOLIGOSACCHARIDE--PROTEIN GLYCOSYLTRANSFERASE SUBUNIT"/>
    <property type="match status" value="1"/>
</dbReference>
<feature type="transmembrane region" description="Helical" evidence="21">
    <location>
        <begin position="294"/>
        <end position="320"/>
    </location>
</feature>
<feature type="compositionally biased region" description="Basic and acidic residues" evidence="20">
    <location>
        <begin position="1393"/>
        <end position="1410"/>
    </location>
</feature>
<keyword evidence="25" id="KW-1185">Reference proteome</keyword>
<keyword evidence="11" id="KW-0256">Endoplasmic reticulum</keyword>
<feature type="domain" description="STT3/PglB/AglB core" evidence="23">
    <location>
        <begin position="534"/>
        <end position="590"/>
    </location>
</feature>
<feature type="transmembrane region" description="Helical" evidence="21">
    <location>
        <begin position="237"/>
        <end position="258"/>
    </location>
</feature>
<keyword evidence="15" id="KW-0325">Glycoprotein</keyword>
<gene>
    <name evidence="24" type="ORF">MHUMG1_06797</name>
</gene>
<evidence type="ECO:0000256" key="10">
    <source>
        <dbReference type="ARBA" id="ARBA00022723"/>
    </source>
</evidence>
<evidence type="ECO:0000256" key="7">
    <source>
        <dbReference type="ARBA" id="ARBA00022676"/>
    </source>
</evidence>
<dbReference type="GO" id="GO:0004579">
    <property type="term" value="F:dolichyl-diphosphooligosaccharide-protein glycotransferase activity"/>
    <property type="evidence" value="ECO:0007669"/>
    <property type="project" value="UniProtKB-EC"/>
</dbReference>
<feature type="transmembrane region" description="Helical" evidence="21">
    <location>
        <begin position="82"/>
        <end position="98"/>
    </location>
</feature>
<comment type="catalytic activity">
    <reaction evidence="17">
        <text>a di-trans,poly-cis-dolichyl diphosphooligosaccharide + L-asparaginyl-[protein] = N(4)-(oligosaccharide-(1-&gt;4)-N-acetyl-beta-D-glucosaminyl-(1-&gt;4)-N-acetyl-beta-D-glucosaminyl)-L-asparaginyl-[protein] + a di-trans,poly-cis-dolichyl diphosphate + H(+)</text>
        <dbReference type="Rhea" id="RHEA:22980"/>
        <dbReference type="Rhea" id="RHEA-COMP:12804"/>
        <dbReference type="Rhea" id="RHEA-COMP:12805"/>
        <dbReference type="Rhea" id="RHEA-COMP:19506"/>
        <dbReference type="Rhea" id="RHEA-COMP:19509"/>
        <dbReference type="ChEBI" id="CHEBI:15378"/>
        <dbReference type="ChEBI" id="CHEBI:50347"/>
        <dbReference type="ChEBI" id="CHEBI:57497"/>
        <dbReference type="ChEBI" id="CHEBI:57570"/>
        <dbReference type="ChEBI" id="CHEBI:132529"/>
        <dbReference type="EC" id="2.4.99.18"/>
    </reaction>
</comment>
<name>A0A9P8M7N2_9HYPO</name>
<comment type="subcellular location">
    <subcellularLocation>
        <location evidence="3">Endoplasmic reticulum membrane</location>
        <topology evidence="3">Multi-pass membrane protein</topology>
    </subcellularLocation>
</comment>
<feature type="compositionally biased region" description="Polar residues" evidence="20">
    <location>
        <begin position="1449"/>
        <end position="1481"/>
    </location>
</feature>
<evidence type="ECO:0000259" key="23">
    <source>
        <dbReference type="Pfam" id="PF21436"/>
    </source>
</evidence>
<feature type="transmembrane region" description="Helical" evidence="21">
    <location>
        <begin position="355"/>
        <end position="375"/>
    </location>
</feature>
<evidence type="ECO:0000256" key="6">
    <source>
        <dbReference type="ARBA" id="ARBA00012605"/>
    </source>
</evidence>
<feature type="transmembrane region" description="Helical" evidence="21">
    <location>
        <begin position="382"/>
        <end position="400"/>
    </location>
</feature>
<evidence type="ECO:0000313" key="25">
    <source>
        <dbReference type="Proteomes" id="UP000764110"/>
    </source>
</evidence>
<dbReference type="GO" id="GO:0046872">
    <property type="term" value="F:metal ion binding"/>
    <property type="evidence" value="ECO:0007669"/>
    <property type="project" value="UniProtKB-KW"/>
</dbReference>
<comment type="cofactor">
    <cofactor evidence="1">
        <name>Mn(2+)</name>
        <dbReference type="ChEBI" id="CHEBI:29035"/>
    </cofactor>
</comment>
<feature type="transmembrane region" description="Helical" evidence="21">
    <location>
        <begin position="110"/>
        <end position="129"/>
    </location>
</feature>
<feature type="transmembrane region" description="Helical" evidence="21">
    <location>
        <begin position="20"/>
        <end position="43"/>
    </location>
</feature>
<dbReference type="InterPro" id="IPR048999">
    <property type="entry name" value="STT3-PglB_core"/>
</dbReference>
<evidence type="ECO:0000256" key="15">
    <source>
        <dbReference type="ARBA" id="ARBA00023180"/>
    </source>
</evidence>
<sequence length="1623" mass="180926">MTTEAQPRLDGVNTKSTRTLLRVVILLFIAGAAISSRLFSVILDPWFNFRATKYLVANGFYKFWDWFDDRTWHPLGRVTGGTLYPGLMVTSGAIYHALKALTIPVDIRNICVLLAPAFSGLTAYASYLLTNEMTTSPSAGLLAAVFMGIAPGYISRSVAGSYDNEAIAIFLLVFTFYLWIKALKLGSMLWGALCALFYGYMVASWGGYAFITCLLPLHAFVLICMGRYSTRLYVSYTTWYALGTIASMQIPFVGFLPVKTSEHMPALGIFGFLQLIAFIEYVRSAIPSRQFQTFLVTILVATFGVGLIALVGLTSLGYIAPWNGRFYSLWDTGYAKIHIPIIASVSEHQPTAWPAFFFDLNFLIWLFPAGVYMCFQDLRDEHVFVIVYALFGSYFAGVMVRLMLTLTPIVCVAAAIALSSLLDTYISAKSPDAKEVESATEAASQKPAKPMTGLRGSEKPNVGIFHPSSKFVVVASVIVYLLMFVTHCTWVTSNAYSSPSVVLASRLPDGSQHIIDDYREAYQWLRQNTKKDAKIMSWWDYGYQIGGMADRPTLVDNNTWNNTHIATVGKAMSSREEVSYPIMRQHEVDYVLVVFGALLGYSGDDINKFLWMVRIAEGIWPDEVKERDFFTARGEYRVDGEATETMKNSLMYKMSYYNYHSLFPPGQAADRVRGVRLPDQGPVLNTLEEAFTSENWIIRIYKVKDLDNVGRDHAAVAAFEKGHKKKKAKDLGIGDTIKENGHIGPGEMYEKDKTTVFAMTQLLHNQQLMGIYGVDWDLERASETVRPKPSSGYDSDSDATSDNAQVEFESYDSSDQSSIHGITIKSRNKRLDHLVSPTPKSASRKRQHTQRRSSSLKSQRSTLSKKIKGSRKLKNTTRDYQQPSPTSTPKDKEPSSTSTSPSTYLSTANGLQGSQKSSSSPSWINSNAQQAAPNKTSQPPLLYSQQQLPTFLPHYVPTYLFHQQKDPLATPTPKRNQEASSYSLGSYFQELQELQELQLKLDRLRRELLKEPTDSHLHKDYQNTQSQLNNLLDSVVARKTKGVQQSSLNTAEIPADAMKSTEPIVDKENVAPAPVNDEVAIEAHFPSVPQVRSKAFQKKHKPKPGLLLLPNYCGKCTAEVRVKEGLDDISVLELTAQLLRPPEHDGSVADTASSTVADLFRHGSPHCNSDLPPDEIGVKTWKSRNAAKLRLGHAWIAKSSSAPVSPAESSPFYPGRRSGSAQRRAQREPAPHINGEHRQKTHHSVIQGEYHAPRVESLGDEAFSKQYRTRRDRKSSRERIGTADQKLAPMQSPGVIYERTAALQSSNSSGEKTIQCDLRIDSSGQHSKMTREGPQYNPQDLPHQDSFHEPPNFSKGVFGKSNKDSGRGSGQAIRQKSPLADIECSHYITTFSNREENKSETRTAATEKPEPPQFRSSRGAFGPEYSPKQSHFNATENNRPAPSAEWEENNSQIGTGEYSQPGHRNSTTPSFSSGSNASKPTNKFKPHIPNVTAYARSVFTDYSRSTDNPYYKPRSRPIHNATNSDFCSTWDWKSNRGASTQNPRPYDRHFHDGVPEPIIEEPASPPSSPVQPTKLLEFHIPNDSSSSWEPETEEDNNCLAERIDIDPTVSFSEVTEPMSAITQ</sequence>
<feature type="compositionally biased region" description="Polar residues" evidence="20">
    <location>
        <begin position="904"/>
        <end position="913"/>
    </location>
</feature>
<evidence type="ECO:0000256" key="3">
    <source>
        <dbReference type="ARBA" id="ARBA00004477"/>
    </source>
</evidence>
<feature type="compositionally biased region" description="Low complexity" evidence="20">
    <location>
        <begin position="1199"/>
        <end position="1223"/>
    </location>
</feature>
<comment type="cofactor">
    <cofactor evidence="2">
        <name>Mg(2+)</name>
        <dbReference type="ChEBI" id="CHEBI:18420"/>
    </cofactor>
</comment>
<feature type="transmembrane region" description="Helical" evidence="21">
    <location>
        <begin position="166"/>
        <end position="199"/>
    </location>
</feature>
<evidence type="ECO:0000256" key="9">
    <source>
        <dbReference type="ARBA" id="ARBA00022692"/>
    </source>
</evidence>
<proteinExistence type="inferred from homology"/>
<dbReference type="InterPro" id="IPR003674">
    <property type="entry name" value="Oligo_trans_STT3"/>
</dbReference>
<evidence type="ECO:0000256" key="2">
    <source>
        <dbReference type="ARBA" id="ARBA00001946"/>
    </source>
</evidence>
<evidence type="ECO:0000256" key="14">
    <source>
        <dbReference type="ARBA" id="ARBA00023136"/>
    </source>
</evidence>
<dbReference type="Gene3D" id="3.40.50.12610">
    <property type="match status" value="1"/>
</dbReference>
<evidence type="ECO:0000256" key="21">
    <source>
        <dbReference type="SAM" id="Phobius"/>
    </source>
</evidence>
<evidence type="ECO:0000256" key="20">
    <source>
        <dbReference type="SAM" id="MobiDB-lite"/>
    </source>
</evidence>
<evidence type="ECO:0000256" key="5">
    <source>
        <dbReference type="ARBA" id="ARBA00010810"/>
    </source>
</evidence>
<evidence type="ECO:0000256" key="12">
    <source>
        <dbReference type="ARBA" id="ARBA00022842"/>
    </source>
</evidence>
<keyword evidence="7" id="KW-0328">Glycosyltransferase</keyword>
<feature type="region of interest" description="Disordered" evidence="20">
    <location>
        <begin position="1602"/>
        <end position="1623"/>
    </location>
</feature>
<accession>A0A9P8M7N2</accession>
<feature type="domain" description="Oligosaccharyl transferase STT3 N-terminal" evidence="22">
    <location>
        <begin position="21"/>
        <end position="413"/>
    </location>
</feature>
<feature type="transmembrane region" description="Helical" evidence="21">
    <location>
        <begin position="406"/>
        <end position="426"/>
    </location>
</feature>
<keyword evidence="8" id="KW-0808">Transferase</keyword>
<dbReference type="GO" id="GO:0043687">
    <property type="term" value="P:post-translational protein modification"/>
    <property type="evidence" value="ECO:0007669"/>
    <property type="project" value="TreeGrafter"/>
</dbReference>
<feature type="region of interest" description="Disordered" evidence="20">
    <location>
        <begin position="783"/>
        <end position="941"/>
    </location>
</feature>
<evidence type="ECO:0000256" key="19">
    <source>
        <dbReference type="ARBA" id="ARBA00067960"/>
    </source>
</evidence>
<dbReference type="InterPro" id="IPR048307">
    <property type="entry name" value="STT3_N"/>
</dbReference>
<dbReference type="EMBL" id="JACEFI010000012">
    <property type="protein sequence ID" value="KAH0595620.1"/>
    <property type="molecule type" value="Genomic_DNA"/>
</dbReference>
<evidence type="ECO:0000256" key="11">
    <source>
        <dbReference type="ARBA" id="ARBA00022824"/>
    </source>
</evidence>
<feature type="compositionally biased region" description="Polar residues" evidence="20">
    <location>
        <begin position="927"/>
        <end position="936"/>
    </location>
</feature>
<keyword evidence="12" id="KW-0460">Magnesium</keyword>
<keyword evidence="14 21" id="KW-0472">Membrane</keyword>
<evidence type="ECO:0000256" key="16">
    <source>
        <dbReference type="ARBA" id="ARBA00023211"/>
    </source>
</evidence>
<comment type="similarity">
    <text evidence="5">Belongs to the STT3 family.</text>
</comment>
<feature type="compositionally biased region" description="Basic residues" evidence="20">
    <location>
        <begin position="842"/>
        <end position="851"/>
    </location>
</feature>